<dbReference type="Proteomes" id="UP000003477">
    <property type="component" value="Unassembled WGS sequence"/>
</dbReference>
<accession>G5J8L6</accession>
<organism evidence="1 2">
    <name type="scientific">Crocosphaera watsonii WH 0003</name>
    <dbReference type="NCBI Taxonomy" id="423471"/>
    <lineage>
        <taxon>Bacteria</taxon>
        <taxon>Bacillati</taxon>
        <taxon>Cyanobacteriota</taxon>
        <taxon>Cyanophyceae</taxon>
        <taxon>Oscillatoriophycideae</taxon>
        <taxon>Chroococcales</taxon>
        <taxon>Aphanothecaceae</taxon>
        <taxon>Crocosphaera</taxon>
    </lineage>
</organism>
<evidence type="ECO:0000313" key="2">
    <source>
        <dbReference type="Proteomes" id="UP000003477"/>
    </source>
</evidence>
<dbReference type="PATRIC" id="fig|423471.3.peg.3559"/>
<proteinExistence type="predicted"/>
<reference evidence="1 2" key="1">
    <citation type="journal article" date="2011" name="Front. Microbiol.">
        <title>Two Strains of Crocosphaera watsonii with Highly Conserved Genomes are Distinguished by Strain-Specific Features.</title>
        <authorList>
            <person name="Bench S.R."/>
            <person name="Ilikchyan I.N."/>
            <person name="Tripp H.J."/>
            <person name="Zehr J.P."/>
        </authorList>
    </citation>
    <scope>NUCLEOTIDE SEQUENCE [LARGE SCALE GENOMIC DNA]</scope>
    <source>
        <strain evidence="1 2">WH 0003</strain>
    </source>
</reference>
<gene>
    <name evidence="1" type="ORF">CWATWH0003_3794</name>
</gene>
<evidence type="ECO:0000313" key="1">
    <source>
        <dbReference type="EMBL" id="EHJ11469.1"/>
    </source>
</evidence>
<name>G5J8L6_CROWT</name>
<comment type="caution">
    <text evidence="1">The sequence shown here is derived from an EMBL/GenBank/DDBJ whole genome shotgun (WGS) entry which is preliminary data.</text>
</comment>
<sequence length="38" mass="4366">MAIKFPPASAIASSKNLNYLFRFYPRGQNFTEELIINC</sequence>
<dbReference type="AlphaFoldDB" id="G5J8L6"/>
<protein>
    <submittedName>
        <fullName evidence="1">Uncharacterized protein</fullName>
    </submittedName>
</protein>
<dbReference type="EMBL" id="AESD01000567">
    <property type="protein sequence ID" value="EHJ11469.1"/>
    <property type="molecule type" value="Genomic_DNA"/>
</dbReference>